<evidence type="ECO:0000313" key="3">
    <source>
        <dbReference type="EMBL" id="KAK1432660.1"/>
    </source>
</evidence>
<accession>A0AAD8NYL6</accession>
<feature type="signal peptide" evidence="2">
    <location>
        <begin position="1"/>
        <end position="24"/>
    </location>
</feature>
<comment type="caution">
    <text evidence="3">The sequence shown here is derived from an EMBL/GenBank/DDBJ whole genome shotgun (WGS) entry which is preliminary data.</text>
</comment>
<keyword evidence="2" id="KW-0732">Signal</keyword>
<proteinExistence type="predicted"/>
<sequence>MSPCTSSPSLQYCLLILLRIASIAIICNINHPNGGGILLAVAQNQPPLTPAPTSTPTPATTTPTPSSPTPSHDHRSGGIVGGGGRTQQVVSCFTGCSQDIVGCGVTCTLGSSRRMEHCFMSCGFSSLVCMNSCIQLAISDQEGDFNLSSNPDSVPIH</sequence>
<evidence type="ECO:0000313" key="4">
    <source>
        <dbReference type="Proteomes" id="UP001229421"/>
    </source>
</evidence>
<feature type="region of interest" description="Disordered" evidence="1">
    <location>
        <begin position="48"/>
        <end position="80"/>
    </location>
</feature>
<gene>
    <name evidence="3" type="ORF">QVD17_09558</name>
</gene>
<dbReference type="EMBL" id="JAUHHV010000002">
    <property type="protein sequence ID" value="KAK1432660.1"/>
    <property type="molecule type" value="Genomic_DNA"/>
</dbReference>
<dbReference type="AlphaFoldDB" id="A0AAD8NYL6"/>
<dbReference type="Proteomes" id="UP001229421">
    <property type="component" value="Unassembled WGS sequence"/>
</dbReference>
<reference evidence="3" key="1">
    <citation type="journal article" date="2023" name="bioRxiv">
        <title>Improved chromosome-level genome assembly for marigold (Tagetes erecta).</title>
        <authorList>
            <person name="Jiang F."/>
            <person name="Yuan L."/>
            <person name="Wang S."/>
            <person name="Wang H."/>
            <person name="Xu D."/>
            <person name="Wang A."/>
            <person name="Fan W."/>
        </authorList>
    </citation>
    <scope>NUCLEOTIDE SEQUENCE</scope>
    <source>
        <strain evidence="3">WSJ</strain>
        <tissue evidence="3">Leaf</tissue>
    </source>
</reference>
<organism evidence="3 4">
    <name type="scientific">Tagetes erecta</name>
    <name type="common">African marigold</name>
    <dbReference type="NCBI Taxonomy" id="13708"/>
    <lineage>
        <taxon>Eukaryota</taxon>
        <taxon>Viridiplantae</taxon>
        <taxon>Streptophyta</taxon>
        <taxon>Embryophyta</taxon>
        <taxon>Tracheophyta</taxon>
        <taxon>Spermatophyta</taxon>
        <taxon>Magnoliopsida</taxon>
        <taxon>eudicotyledons</taxon>
        <taxon>Gunneridae</taxon>
        <taxon>Pentapetalae</taxon>
        <taxon>asterids</taxon>
        <taxon>campanulids</taxon>
        <taxon>Asterales</taxon>
        <taxon>Asteraceae</taxon>
        <taxon>Asteroideae</taxon>
        <taxon>Heliantheae alliance</taxon>
        <taxon>Tageteae</taxon>
        <taxon>Tagetes</taxon>
    </lineage>
</organism>
<keyword evidence="4" id="KW-1185">Reference proteome</keyword>
<feature type="chain" id="PRO_5041953473" evidence="2">
    <location>
        <begin position="25"/>
        <end position="157"/>
    </location>
</feature>
<evidence type="ECO:0000256" key="2">
    <source>
        <dbReference type="SAM" id="SignalP"/>
    </source>
</evidence>
<protein>
    <submittedName>
        <fullName evidence="3">Uncharacterized protein</fullName>
    </submittedName>
</protein>
<name>A0AAD8NYL6_TARER</name>
<evidence type="ECO:0000256" key="1">
    <source>
        <dbReference type="SAM" id="MobiDB-lite"/>
    </source>
</evidence>